<feature type="transmembrane region" description="Helical" evidence="7">
    <location>
        <begin position="414"/>
        <end position="432"/>
    </location>
</feature>
<organism evidence="9 10">
    <name type="scientific">Aspergillus sclerotiicarbonarius (strain CBS 121057 / IBT 28362)</name>
    <dbReference type="NCBI Taxonomy" id="1448318"/>
    <lineage>
        <taxon>Eukaryota</taxon>
        <taxon>Fungi</taxon>
        <taxon>Dikarya</taxon>
        <taxon>Ascomycota</taxon>
        <taxon>Pezizomycotina</taxon>
        <taxon>Eurotiomycetes</taxon>
        <taxon>Eurotiomycetidae</taxon>
        <taxon>Eurotiales</taxon>
        <taxon>Aspergillaceae</taxon>
        <taxon>Aspergillus</taxon>
        <taxon>Aspergillus subgen. Circumdati</taxon>
    </lineage>
</organism>
<reference evidence="9 10" key="1">
    <citation type="submission" date="2018-02" db="EMBL/GenBank/DDBJ databases">
        <title>The genomes of Aspergillus section Nigri reveals drivers in fungal speciation.</title>
        <authorList>
            <consortium name="DOE Joint Genome Institute"/>
            <person name="Vesth T.C."/>
            <person name="Nybo J."/>
            <person name="Theobald S."/>
            <person name="Brandl J."/>
            <person name="Frisvad J.C."/>
            <person name="Nielsen K.F."/>
            <person name="Lyhne E.K."/>
            <person name="Kogle M.E."/>
            <person name="Kuo A."/>
            <person name="Riley R."/>
            <person name="Clum A."/>
            <person name="Nolan M."/>
            <person name="Lipzen A."/>
            <person name="Salamov A."/>
            <person name="Henrissat B."/>
            <person name="Wiebenga A."/>
            <person name="De vries R.P."/>
            <person name="Grigoriev I.V."/>
            <person name="Mortensen U.H."/>
            <person name="Andersen M.R."/>
            <person name="Baker S.E."/>
        </authorList>
    </citation>
    <scope>NUCLEOTIDE SEQUENCE [LARGE SCALE GENOMIC DNA]</scope>
    <source>
        <strain evidence="9 10">CBS 121057</strain>
    </source>
</reference>
<sequence length="491" mass="53534">MDEKKERASVIQASLFPWTAPHLLKLNYCTLSLVIFASANGYDSSMVNGLQSLPPWMSFMAEPAGAWLGFITIVYWVGLLLAYIISPSISNRYGRKVGLYIGMVLVLAGAVLQGLAPSPGAWIVGRALAGAAASFWSCNAPVLISEVAYPSHRAVVTSFYQSGYYIGSTLAAWIIYGNLGTATSWSWRIPSFLQLILPLCAFPGLVLCPESPRWLTSQGRGEEAEAIITRWHAAGDQGSALVQGQMAEIRAALDSESKLAASASYLDMFKTPGNRRRLLISVSLAWFAQWGGVGVVAFYLTDVLKSVGITQANDQLVITACLQKWNLLCAVIAACFMNRVGKRPLFHASAIVMLASYILITGLSGSFAANDSRSVGIAVVPFLFVYYAGYSVALTPLLTAYPCEIWQFNLRSKGLSLTWISSSVFAVFNSLVNPIALEAIGWKYYFVFLVVLLVYGATEYFLYPETKGYSLEQIRTLFDGDETDRSEGSEV</sequence>
<proteinExistence type="inferred from homology"/>
<feature type="transmembrane region" description="Helical" evidence="7">
    <location>
        <begin position="122"/>
        <end position="144"/>
    </location>
</feature>
<feature type="transmembrane region" description="Helical" evidence="7">
    <location>
        <begin position="375"/>
        <end position="402"/>
    </location>
</feature>
<keyword evidence="5 7" id="KW-1133">Transmembrane helix</keyword>
<name>A0A319FMR3_ASPSB</name>
<dbReference type="InterPro" id="IPR005828">
    <property type="entry name" value="MFS_sugar_transport-like"/>
</dbReference>
<feature type="transmembrane region" description="Helical" evidence="7">
    <location>
        <begin position="164"/>
        <end position="185"/>
    </location>
</feature>
<dbReference type="FunFam" id="1.20.1250.20:FF:000134">
    <property type="entry name" value="MFS sugar transporter protein"/>
    <property type="match status" value="1"/>
</dbReference>
<evidence type="ECO:0000256" key="7">
    <source>
        <dbReference type="SAM" id="Phobius"/>
    </source>
</evidence>
<dbReference type="Proteomes" id="UP000248423">
    <property type="component" value="Unassembled WGS sequence"/>
</dbReference>
<evidence type="ECO:0000256" key="2">
    <source>
        <dbReference type="ARBA" id="ARBA00010992"/>
    </source>
</evidence>
<protein>
    <submittedName>
        <fullName evidence="9">General substrate transporter</fullName>
    </submittedName>
</protein>
<feature type="transmembrane region" description="Helical" evidence="7">
    <location>
        <begin position="444"/>
        <end position="463"/>
    </location>
</feature>
<feature type="domain" description="Major facilitator superfamily (MFS) profile" evidence="8">
    <location>
        <begin position="29"/>
        <end position="467"/>
    </location>
</feature>
<dbReference type="PANTHER" id="PTHR48022">
    <property type="entry name" value="PLASTIDIC GLUCOSE TRANSPORTER 4"/>
    <property type="match status" value="1"/>
</dbReference>
<dbReference type="GO" id="GO:0016020">
    <property type="term" value="C:membrane"/>
    <property type="evidence" value="ECO:0007669"/>
    <property type="project" value="UniProtKB-SubCell"/>
</dbReference>
<comment type="similarity">
    <text evidence="2">Belongs to the major facilitator superfamily. Sugar transporter (TC 2.A.1.1) family.</text>
</comment>
<dbReference type="SUPFAM" id="SSF103473">
    <property type="entry name" value="MFS general substrate transporter"/>
    <property type="match status" value="1"/>
</dbReference>
<evidence type="ECO:0000256" key="5">
    <source>
        <dbReference type="ARBA" id="ARBA00022989"/>
    </source>
</evidence>
<feature type="transmembrane region" description="Helical" evidence="7">
    <location>
        <begin position="348"/>
        <end position="369"/>
    </location>
</feature>
<dbReference type="InterPro" id="IPR050360">
    <property type="entry name" value="MFS_Sugar_Transporters"/>
</dbReference>
<dbReference type="GO" id="GO:0005351">
    <property type="term" value="F:carbohydrate:proton symporter activity"/>
    <property type="evidence" value="ECO:0007669"/>
    <property type="project" value="TreeGrafter"/>
</dbReference>
<feature type="transmembrane region" description="Helical" evidence="7">
    <location>
        <begin position="191"/>
        <end position="208"/>
    </location>
</feature>
<keyword evidence="6 7" id="KW-0472">Membrane</keyword>
<dbReference type="PANTHER" id="PTHR48022:SF3">
    <property type="entry name" value="HEXOSE TRANSPORTER PROTEIN (AFU_ORTHOLOGUE AFUA_8G04480)-RELATED"/>
    <property type="match status" value="1"/>
</dbReference>
<gene>
    <name evidence="9" type="ORF">BO78DRAFT_448422</name>
</gene>
<feature type="transmembrane region" description="Helical" evidence="7">
    <location>
        <begin position="64"/>
        <end position="85"/>
    </location>
</feature>
<dbReference type="PROSITE" id="PS50850">
    <property type="entry name" value="MFS"/>
    <property type="match status" value="1"/>
</dbReference>
<dbReference type="InterPro" id="IPR036259">
    <property type="entry name" value="MFS_trans_sf"/>
</dbReference>
<dbReference type="Gene3D" id="1.20.1250.20">
    <property type="entry name" value="MFS general substrate transporter like domains"/>
    <property type="match status" value="1"/>
</dbReference>
<comment type="subcellular location">
    <subcellularLocation>
        <location evidence="1">Membrane</location>
        <topology evidence="1">Multi-pass membrane protein</topology>
    </subcellularLocation>
</comment>
<dbReference type="OrthoDB" id="6133115at2759"/>
<evidence type="ECO:0000313" key="10">
    <source>
        <dbReference type="Proteomes" id="UP000248423"/>
    </source>
</evidence>
<feature type="transmembrane region" description="Helical" evidence="7">
    <location>
        <begin position="278"/>
        <end position="300"/>
    </location>
</feature>
<keyword evidence="3" id="KW-0813">Transport</keyword>
<dbReference type="EMBL" id="KZ826319">
    <property type="protein sequence ID" value="PYI10923.1"/>
    <property type="molecule type" value="Genomic_DNA"/>
</dbReference>
<evidence type="ECO:0000256" key="4">
    <source>
        <dbReference type="ARBA" id="ARBA00022692"/>
    </source>
</evidence>
<dbReference type="Pfam" id="PF00083">
    <property type="entry name" value="Sugar_tr"/>
    <property type="match status" value="1"/>
</dbReference>
<dbReference type="AlphaFoldDB" id="A0A319FMR3"/>
<evidence type="ECO:0000313" key="9">
    <source>
        <dbReference type="EMBL" id="PYI10923.1"/>
    </source>
</evidence>
<dbReference type="STRING" id="1448318.A0A319FMR3"/>
<evidence type="ECO:0000256" key="6">
    <source>
        <dbReference type="ARBA" id="ARBA00023136"/>
    </source>
</evidence>
<evidence type="ECO:0000259" key="8">
    <source>
        <dbReference type="PROSITE" id="PS50850"/>
    </source>
</evidence>
<evidence type="ECO:0000256" key="3">
    <source>
        <dbReference type="ARBA" id="ARBA00022448"/>
    </source>
</evidence>
<dbReference type="VEuPathDB" id="FungiDB:BO78DRAFT_448422"/>
<dbReference type="InterPro" id="IPR020846">
    <property type="entry name" value="MFS_dom"/>
</dbReference>
<keyword evidence="4 7" id="KW-0812">Transmembrane</keyword>
<keyword evidence="10" id="KW-1185">Reference proteome</keyword>
<accession>A0A319FMR3</accession>
<evidence type="ECO:0000256" key="1">
    <source>
        <dbReference type="ARBA" id="ARBA00004141"/>
    </source>
</evidence>
<feature type="transmembrane region" description="Helical" evidence="7">
    <location>
        <begin position="97"/>
        <end position="116"/>
    </location>
</feature>